<reference evidence="1 2" key="1">
    <citation type="submission" date="2023-01" db="EMBL/GenBank/DDBJ databases">
        <title>Analysis of 21 Apiospora genomes using comparative genomics revels a genus with tremendous synthesis potential of carbohydrate active enzymes and secondary metabolites.</title>
        <authorList>
            <person name="Sorensen T."/>
        </authorList>
    </citation>
    <scope>NUCLEOTIDE SEQUENCE [LARGE SCALE GENOMIC DNA]</scope>
    <source>
        <strain evidence="1 2">CBS 24483</strain>
    </source>
</reference>
<proteinExistence type="predicted"/>
<comment type="caution">
    <text evidence="1">The sequence shown here is derived from an EMBL/GenBank/DDBJ whole genome shotgun (WGS) entry which is preliminary data.</text>
</comment>
<evidence type="ECO:0000313" key="2">
    <source>
        <dbReference type="Proteomes" id="UP001391051"/>
    </source>
</evidence>
<dbReference type="EMBL" id="JAQQWE010000007">
    <property type="protein sequence ID" value="KAK7946330.1"/>
    <property type="molecule type" value="Genomic_DNA"/>
</dbReference>
<dbReference type="GeneID" id="92079935"/>
<accession>A0ABR1Q2Y6</accession>
<dbReference type="Proteomes" id="UP001391051">
    <property type="component" value="Unassembled WGS sequence"/>
</dbReference>
<name>A0ABR1Q2Y6_9PEZI</name>
<keyword evidence="2" id="KW-1185">Reference proteome</keyword>
<dbReference type="RefSeq" id="XP_066696364.1">
    <property type="nucleotide sequence ID" value="XM_066846873.1"/>
</dbReference>
<evidence type="ECO:0000313" key="1">
    <source>
        <dbReference type="EMBL" id="KAK7946330.1"/>
    </source>
</evidence>
<sequence>MVVPQAEGPSTMMEESGYRLFQNGLFSGPAIPQSCHGCGRGEAKFADIWVASVRDLPGRYSKHHLKLRGNCDDCTAALGDKRRTKP</sequence>
<organism evidence="1 2">
    <name type="scientific">Apiospora aurea</name>
    <dbReference type="NCBI Taxonomy" id="335848"/>
    <lineage>
        <taxon>Eukaryota</taxon>
        <taxon>Fungi</taxon>
        <taxon>Dikarya</taxon>
        <taxon>Ascomycota</taxon>
        <taxon>Pezizomycotina</taxon>
        <taxon>Sordariomycetes</taxon>
        <taxon>Xylariomycetidae</taxon>
        <taxon>Amphisphaeriales</taxon>
        <taxon>Apiosporaceae</taxon>
        <taxon>Apiospora</taxon>
    </lineage>
</organism>
<protein>
    <recommendedName>
        <fullName evidence="3">Zinc-binding domain-containing protein</fullName>
    </recommendedName>
</protein>
<evidence type="ECO:0008006" key="3">
    <source>
        <dbReference type="Google" id="ProtNLM"/>
    </source>
</evidence>
<gene>
    <name evidence="1" type="ORF">PG986_010651</name>
</gene>